<dbReference type="RefSeq" id="XP_025363696.1">
    <property type="nucleotide sequence ID" value="XM_025503445.1"/>
</dbReference>
<sequence length="157" mass="16843">MPIAAAATSHPICQPIARTNLALKQSLFTVYRGLTAVKETTAHGKAWSKMNIQQKSARRHIEVTIQLTEPAEQLMGGLKANEPIFASKAWPAAQSGSFWLLDGRSPSGVATLAAFVANAAAAVADRMVQTVTCLPTARWFESLSLASCELAPRRQTP</sequence>
<keyword evidence="2" id="KW-1185">Reference proteome</keyword>
<dbReference type="EMBL" id="KZ819664">
    <property type="protein sequence ID" value="PWN29084.1"/>
    <property type="molecule type" value="Genomic_DNA"/>
</dbReference>
<evidence type="ECO:0000313" key="1">
    <source>
        <dbReference type="EMBL" id="PWN29084.1"/>
    </source>
</evidence>
<name>A0A316UVQ8_9BASI</name>
<accession>A0A316UVQ8</accession>
<organism evidence="1 2">
    <name type="scientific">Jaminaea rosea</name>
    <dbReference type="NCBI Taxonomy" id="1569628"/>
    <lineage>
        <taxon>Eukaryota</taxon>
        <taxon>Fungi</taxon>
        <taxon>Dikarya</taxon>
        <taxon>Basidiomycota</taxon>
        <taxon>Ustilaginomycotina</taxon>
        <taxon>Exobasidiomycetes</taxon>
        <taxon>Microstromatales</taxon>
        <taxon>Microstromatales incertae sedis</taxon>
        <taxon>Jaminaea</taxon>
    </lineage>
</organism>
<protein>
    <submittedName>
        <fullName evidence="1">Uncharacterized protein</fullName>
    </submittedName>
</protein>
<reference evidence="1 2" key="1">
    <citation type="journal article" date="2018" name="Mol. Biol. Evol.">
        <title>Broad Genomic Sampling Reveals a Smut Pathogenic Ancestry of the Fungal Clade Ustilaginomycotina.</title>
        <authorList>
            <person name="Kijpornyongpan T."/>
            <person name="Mondo S.J."/>
            <person name="Barry K."/>
            <person name="Sandor L."/>
            <person name="Lee J."/>
            <person name="Lipzen A."/>
            <person name="Pangilinan J."/>
            <person name="LaButti K."/>
            <person name="Hainaut M."/>
            <person name="Henrissat B."/>
            <person name="Grigoriev I.V."/>
            <person name="Spatafora J.W."/>
            <person name="Aime M.C."/>
        </authorList>
    </citation>
    <scope>NUCLEOTIDE SEQUENCE [LARGE SCALE GENOMIC DNA]</scope>
    <source>
        <strain evidence="1 2">MCA 5214</strain>
    </source>
</reference>
<evidence type="ECO:0000313" key="2">
    <source>
        <dbReference type="Proteomes" id="UP000245884"/>
    </source>
</evidence>
<dbReference type="GeneID" id="37025268"/>
<gene>
    <name evidence="1" type="ORF">BDZ90DRAFT_138705</name>
</gene>
<dbReference type="Proteomes" id="UP000245884">
    <property type="component" value="Unassembled WGS sequence"/>
</dbReference>
<dbReference type="AlphaFoldDB" id="A0A316UVQ8"/>
<proteinExistence type="predicted"/>